<dbReference type="CDD" id="cd00093">
    <property type="entry name" value="HTH_XRE"/>
    <property type="match status" value="1"/>
</dbReference>
<dbReference type="InterPro" id="IPR001387">
    <property type="entry name" value="Cro/C1-type_HTH"/>
</dbReference>
<feature type="transmembrane region" description="Helical" evidence="2">
    <location>
        <begin position="128"/>
        <end position="147"/>
    </location>
</feature>
<dbReference type="PANTHER" id="PTHR46558">
    <property type="entry name" value="TRACRIPTIONAL REGULATORY PROTEIN-RELATED-RELATED"/>
    <property type="match status" value="1"/>
</dbReference>
<protein>
    <recommendedName>
        <fullName evidence="3">HTH cro/C1-type domain-containing protein</fullName>
    </recommendedName>
</protein>
<dbReference type="Proteomes" id="UP000183039">
    <property type="component" value="Unassembled WGS sequence"/>
</dbReference>
<name>A0AA91JMW9_9ENTE</name>
<dbReference type="RefSeq" id="WP_071878963.1">
    <property type="nucleotide sequence ID" value="NZ_JXLC01000029.1"/>
</dbReference>
<reference evidence="4 5" key="1">
    <citation type="submission" date="2014-12" db="EMBL/GenBank/DDBJ databases">
        <title>Draft genome sequences of 29 type strains of Enterococci.</title>
        <authorList>
            <person name="Zhong Z."/>
            <person name="Sun Z."/>
            <person name="Liu W."/>
            <person name="Zhang W."/>
            <person name="Zhang H."/>
        </authorList>
    </citation>
    <scope>NUCLEOTIDE SEQUENCE [LARGE SCALE GENOMIC DNA]</scope>
    <source>
        <strain evidence="4 5">DSM 22801</strain>
    </source>
</reference>
<dbReference type="Gene3D" id="1.10.260.40">
    <property type="entry name" value="lambda repressor-like DNA-binding domains"/>
    <property type="match status" value="1"/>
</dbReference>
<evidence type="ECO:0000313" key="4">
    <source>
        <dbReference type="EMBL" id="OJG87216.1"/>
    </source>
</evidence>
<evidence type="ECO:0000259" key="3">
    <source>
        <dbReference type="PROSITE" id="PS50943"/>
    </source>
</evidence>
<dbReference type="SMART" id="SM00530">
    <property type="entry name" value="HTH_XRE"/>
    <property type="match status" value="1"/>
</dbReference>
<sequence length="155" mass="18165">MTLGEMIREKRMELGLTQQQLADKVYVTRQTISKWELGKSQPDQISLNLLENSLQFKCITERKEGRAQTMSLIRDLFGLIFFGVLFLPLRMIWIMVRKKWKTRLVQYIGIPLAICLYTGYMHSLTVTAFYVVLICTILLYFGLRIYFPLNQSADK</sequence>
<feature type="transmembrane region" description="Helical" evidence="2">
    <location>
        <begin position="104"/>
        <end position="122"/>
    </location>
</feature>
<keyword evidence="1" id="KW-0238">DNA-binding</keyword>
<dbReference type="PANTHER" id="PTHR46558:SF4">
    <property type="entry name" value="DNA-BIDING PHAGE PROTEIN"/>
    <property type="match status" value="1"/>
</dbReference>
<gene>
    <name evidence="4" type="ORF">RV15_GL001980</name>
</gene>
<organism evidence="4 5">
    <name type="scientific">Enterococcus silesiacus</name>
    <dbReference type="NCBI Taxonomy" id="332949"/>
    <lineage>
        <taxon>Bacteria</taxon>
        <taxon>Bacillati</taxon>
        <taxon>Bacillota</taxon>
        <taxon>Bacilli</taxon>
        <taxon>Lactobacillales</taxon>
        <taxon>Enterococcaceae</taxon>
        <taxon>Enterococcus</taxon>
    </lineage>
</organism>
<dbReference type="Pfam" id="PF01381">
    <property type="entry name" value="HTH_3"/>
    <property type="match status" value="1"/>
</dbReference>
<dbReference type="GO" id="GO:0003677">
    <property type="term" value="F:DNA binding"/>
    <property type="evidence" value="ECO:0007669"/>
    <property type="project" value="UniProtKB-KW"/>
</dbReference>
<proteinExistence type="predicted"/>
<accession>A0AA91JMW9</accession>
<dbReference type="InterPro" id="IPR010982">
    <property type="entry name" value="Lambda_DNA-bd_dom_sf"/>
</dbReference>
<feature type="transmembrane region" description="Helical" evidence="2">
    <location>
        <begin position="72"/>
        <end position="92"/>
    </location>
</feature>
<keyword evidence="2" id="KW-0472">Membrane</keyword>
<keyword evidence="2" id="KW-1133">Transmembrane helix</keyword>
<evidence type="ECO:0000256" key="2">
    <source>
        <dbReference type="SAM" id="Phobius"/>
    </source>
</evidence>
<dbReference type="EMBL" id="JXLC01000029">
    <property type="protein sequence ID" value="OJG87216.1"/>
    <property type="molecule type" value="Genomic_DNA"/>
</dbReference>
<keyword evidence="2" id="KW-0812">Transmembrane</keyword>
<comment type="caution">
    <text evidence="4">The sequence shown here is derived from an EMBL/GenBank/DDBJ whole genome shotgun (WGS) entry which is preliminary data.</text>
</comment>
<evidence type="ECO:0000313" key="5">
    <source>
        <dbReference type="Proteomes" id="UP000183039"/>
    </source>
</evidence>
<dbReference type="AlphaFoldDB" id="A0AA91JMW9"/>
<dbReference type="SUPFAM" id="SSF47413">
    <property type="entry name" value="lambda repressor-like DNA-binding domains"/>
    <property type="match status" value="1"/>
</dbReference>
<dbReference type="PROSITE" id="PS50943">
    <property type="entry name" value="HTH_CROC1"/>
    <property type="match status" value="1"/>
</dbReference>
<evidence type="ECO:0000256" key="1">
    <source>
        <dbReference type="ARBA" id="ARBA00023125"/>
    </source>
</evidence>
<feature type="domain" description="HTH cro/C1-type" evidence="3">
    <location>
        <begin position="7"/>
        <end position="55"/>
    </location>
</feature>